<accession>A0AAV2LXQ1</accession>
<dbReference type="EMBL" id="OZ035827">
    <property type="protein sequence ID" value="CAL1605853.1"/>
    <property type="molecule type" value="Genomic_DNA"/>
</dbReference>
<dbReference type="Proteomes" id="UP001497482">
    <property type="component" value="Chromosome 5"/>
</dbReference>
<protein>
    <submittedName>
        <fullName evidence="1">Uncharacterized protein</fullName>
    </submittedName>
</protein>
<dbReference type="AlphaFoldDB" id="A0AAV2LXQ1"/>
<organism evidence="1 2">
    <name type="scientific">Knipowitschia caucasica</name>
    <name type="common">Caucasian dwarf goby</name>
    <name type="synonym">Pomatoschistus caucasicus</name>
    <dbReference type="NCBI Taxonomy" id="637954"/>
    <lineage>
        <taxon>Eukaryota</taxon>
        <taxon>Metazoa</taxon>
        <taxon>Chordata</taxon>
        <taxon>Craniata</taxon>
        <taxon>Vertebrata</taxon>
        <taxon>Euteleostomi</taxon>
        <taxon>Actinopterygii</taxon>
        <taxon>Neopterygii</taxon>
        <taxon>Teleostei</taxon>
        <taxon>Neoteleostei</taxon>
        <taxon>Acanthomorphata</taxon>
        <taxon>Gobiaria</taxon>
        <taxon>Gobiiformes</taxon>
        <taxon>Gobioidei</taxon>
        <taxon>Gobiidae</taxon>
        <taxon>Gobiinae</taxon>
        <taxon>Knipowitschia</taxon>
    </lineage>
</organism>
<keyword evidence="2" id="KW-1185">Reference proteome</keyword>
<evidence type="ECO:0000313" key="1">
    <source>
        <dbReference type="EMBL" id="CAL1605853.1"/>
    </source>
</evidence>
<name>A0AAV2LXQ1_KNICA</name>
<sequence>MKTAVAVPLHGHEPLLLPGRTFRLPPHPAPLLHLQLLPLWAPRSLEPPELNSAAVGEGWVAAALVLGSANAEDRLEVAQWLWARSLEADSQESRALGPVRTRKKELETTVKMSMRTLHDRLWTLPLSNR</sequence>
<reference evidence="1 2" key="1">
    <citation type="submission" date="2024-04" db="EMBL/GenBank/DDBJ databases">
        <authorList>
            <person name="Waldvogel A.-M."/>
            <person name="Schoenle A."/>
        </authorList>
    </citation>
    <scope>NUCLEOTIDE SEQUENCE [LARGE SCALE GENOMIC DNA]</scope>
</reference>
<gene>
    <name evidence="1" type="ORF">KC01_LOCUS33158</name>
</gene>
<proteinExistence type="predicted"/>
<evidence type="ECO:0000313" key="2">
    <source>
        <dbReference type="Proteomes" id="UP001497482"/>
    </source>
</evidence>